<proteinExistence type="predicted"/>
<sequence>MKPHPSTIKRKALSLLTDGLTHQQIANRFNMGWTTITSWAKKLPEGALLGVERPKVGRRRKLSDSNVYNIKLKMHRGITKDAVQATKEFNKENEDPVQQLEPRLE</sequence>
<keyword evidence="2" id="KW-1185">Reference proteome</keyword>
<gene>
    <name evidence="1" type="ORF">K457DRAFT_26280</name>
</gene>
<dbReference type="OrthoDB" id="10377168at2759"/>
<dbReference type="InterPro" id="IPR009057">
    <property type="entry name" value="Homeodomain-like_sf"/>
</dbReference>
<evidence type="ECO:0000313" key="2">
    <source>
        <dbReference type="Proteomes" id="UP000078512"/>
    </source>
</evidence>
<organism evidence="1 2">
    <name type="scientific">Linnemannia elongata AG-77</name>
    <dbReference type="NCBI Taxonomy" id="1314771"/>
    <lineage>
        <taxon>Eukaryota</taxon>
        <taxon>Fungi</taxon>
        <taxon>Fungi incertae sedis</taxon>
        <taxon>Mucoromycota</taxon>
        <taxon>Mortierellomycotina</taxon>
        <taxon>Mortierellomycetes</taxon>
        <taxon>Mortierellales</taxon>
        <taxon>Mortierellaceae</taxon>
        <taxon>Linnemannia</taxon>
    </lineage>
</organism>
<evidence type="ECO:0000313" key="1">
    <source>
        <dbReference type="EMBL" id="OAQ22207.1"/>
    </source>
</evidence>
<protein>
    <submittedName>
        <fullName evidence="1">Uncharacterized protein</fullName>
    </submittedName>
</protein>
<dbReference type="AlphaFoldDB" id="A0A197JAR9"/>
<accession>A0A197JAR9</accession>
<dbReference type="EMBL" id="KV442199">
    <property type="protein sequence ID" value="OAQ22207.1"/>
    <property type="molecule type" value="Genomic_DNA"/>
</dbReference>
<dbReference type="SUPFAM" id="SSF46689">
    <property type="entry name" value="Homeodomain-like"/>
    <property type="match status" value="1"/>
</dbReference>
<reference evidence="1 2" key="1">
    <citation type="submission" date="2016-05" db="EMBL/GenBank/DDBJ databases">
        <title>Genome sequencing reveals origins of a unique bacterial endosymbiosis in the earliest lineages of terrestrial Fungi.</title>
        <authorList>
            <consortium name="DOE Joint Genome Institute"/>
            <person name="Uehling J."/>
            <person name="Gryganskyi A."/>
            <person name="Hameed K."/>
            <person name="Tschaplinski T."/>
            <person name="Misztal P."/>
            <person name="Wu S."/>
            <person name="Desiro A."/>
            <person name="Vande Pol N."/>
            <person name="Du Z.-Y."/>
            <person name="Zienkiewicz A."/>
            <person name="Zienkiewicz K."/>
            <person name="Morin E."/>
            <person name="Tisserant E."/>
            <person name="Splivallo R."/>
            <person name="Hainaut M."/>
            <person name="Henrissat B."/>
            <person name="Ohm R."/>
            <person name="Kuo A."/>
            <person name="Yan J."/>
            <person name="Lipzen A."/>
            <person name="Nolan M."/>
            <person name="Labutti K."/>
            <person name="Barry K."/>
            <person name="Goldstein A."/>
            <person name="Labbe J."/>
            <person name="Schadt C."/>
            <person name="Tuskan G."/>
            <person name="Grigoriev I."/>
            <person name="Martin F."/>
            <person name="Vilgalys R."/>
            <person name="Bonito G."/>
        </authorList>
    </citation>
    <scope>NUCLEOTIDE SEQUENCE [LARGE SCALE GENOMIC DNA]</scope>
    <source>
        <strain evidence="1 2">AG-77</strain>
    </source>
</reference>
<dbReference type="Proteomes" id="UP000078512">
    <property type="component" value="Unassembled WGS sequence"/>
</dbReference>
<name>A0A197JAR9_9FUNG</name>